<protein>
    <recommendedName>
        <fullName evidence="2">Terminase small subunit</fullName>
    </recommendedName>
</protein>
<reference evidence="1" key="1">
    <citation type="submission" date="2016-08" db="EMBL/GenBank/DDBJ databases">
        <authorList>
            <person name="Seilhamer J.J."/>
        </authorList>
    </citation>
    <scope>NUCLEOTIDE SEQUENCE</scope>
    <source>
        <strain evidence="1">86</strain>
    </source>
</reference>
<accession>A0A212L772</accession>
<evidence type="ECO:0000313" key="1">
    <source>
        <dbReference type="EMBL" id="SCM73401.1"/>
    </source>
</evidence>
<proteinExistence type="predicted"/>
<organism evidence="1">
    <name type="scientific">uncultured Pleomorphomonas sp</name>
    <dbReference type="NCBI Taxonomy" id="442121"/>
    <lineage>
        <taxon>Bacteria</taxon>
        <taxon>Pseudomonadati</taxon>
        <taxon>Pseudomonadota</taxon>
        <taxon>Alphaproteobacteria</taxon>
        <taxon>Hyphomicrobiales</taxon>
        <taxon>Pleomorphomonadaceae</taxon>
        <taxon>Pleomorphomonas</taxon>
        <taxon>environmental samples</taxon>
    </lineage>
</organism>
<sequence length="198" mass="21941">MTVVMWTIGQIAERDGVSKQAVSKTVGKMRADKGDDGVELDAMGRVAKVSVAHYDEYRQRYVNPAKASAPIRSGEELPATADAAVGKRQEDSFDEARRQGEWIKVQRENLRLQEQTGQLIRADRQREAAKMVGSEIQVIVNRLPNKADDLASAFSRDGVHGLRLKLRDVAAEMLTLIADKLNEIAIAAPDEDDLIEEE</sequence>
<name>A0A212L772_9HYPH</name>
<dbReference type="EMBL" id="FMJD01000003">
    <property type="protein sequence ID" value="SCM73401.1"/>
    <property type="molecule type" value="Genomic_DNA"/>
</dbReference>
<dbReference type="AlphaFoldDB" id="A0A212L772"/>
<evidence type="ECO:0008006" key="2">
    <source>
        <dbReference type="Google" id="ProtNLM"/>
    </source>
</evidence>
<gene>
    <name evidence="1" type="ORF">KL86PLE_110052</name>
</gene>